<sequence length="317" mass="36279">MVGNTFTQPKTDSSESKNSVQRMFVFNKDTIVEYSSLQLFVGDSHIDGIVFDTDPTPHKPQTPATVTFAKDTLEHESKAEKSEFSNLRDSVCHLLFSSIFPVVVVECCVLPQVSYSSNSAQCPFTQPTKFIQYLLASETMMQLLHYANMFQHAMQMNKEMELMEKAAALPSLDSVDLSTSLTPANPSQDKIIYDGKKRKQEEEYKKQLEKPFNQIEAFVLGSEEVSFRRPFVPKGCTLFRRESCATKDLFEYTELSDIFAKLEEIDTCLANDELLFPSGRMATVQEYEVLAAWRLDKWIEPWTGFGLYFVSQQHTYY</sequence>
<evidence type="ECO:0000313" key="1">
    <source>
        <dbReference type="Proteomes" id="UP000095283"/>
    </source>
</evidence>
<keyword evidence="1" id="KW-1185">Reference proteome</keyword>
<dbReference type="WBParaSite" id="Hba_14256">
    <property type="protein sequence ID" value="Hba_14256"/>
    <property type="gene ID" value="Hba_14256"/>
</dbReference>
<dbReference type="AlphaFoldDB" id="A0A1I7X9J2"/>
<evidence type="ECO:0000313" key="2">
    <source>
        <dbReference type="WBParaSite" id="Hba_14256"/>
    </source>
</evidence>
<organism evidence="1 2">
    <name type="scientific">Heterorhabditis bacteriophora</name>
    <name type="common">Entomopathogenic nematode worm</name>
    <dbReference type="NCBI Taxonomy" id="37862"/>
    <lineage>
        <taxon>Eukaryota</taxon>
        <taxon>Metazoa</taxon>
        <taxon>Ecdysozoa</taxon>
        <taxon>Nematoda</taxon>
        <taxon>Chromadorea</taxon>
        <taxon>Rhabditida</taxon>
        <taxon>Rhabditina</taxon>
        <taxon>Rhabditomorpha</taxon>
        <taxon>Strongyloidea</taxon>
        <taxon>Heterorhabditidae</taxon>
        <taxon>Heterorhabditis</taxon>
    </lineage>
</organism>
<name>A0A1I7X9J2_HETBA</name>
<reference evidence="2" key="1">
    <citation type="submission" date="2016-11" db="UniProtKB">
        <authorList>
            <consortium name="WormBaseParasite"/>
        </authorList>
    </citation>
    <scope>IDENTIFICATION</scope>
</reference>
<dbReference type="Proteomes" id="UP000095283">
    <property type="component" value="Unplaced"/>
</dbReference>
<accession>A0A1I7X9J2</accession>
<protein>
    <submittedName>
        <fullName evidence="2">Reverse transcriptase domain-containing protein</fullName>
    </submittedName>
</protein>
<proteinExistence type="predicted"/>